<dbReference type="RefSeq" id="XP_024579588.1">
    <property type="nucleotide sequence ID" value="XM_024729186.1"/>
</dbReference>
<keyword evidence="1" id="KW-0812">Transmembrane</keyword>
<protein>
    <submittedName>
        <fullName evidence="2">Uncharacterized protein</fullName>
    </submittedName>
</protein>
<evidence type="ECO:0000313" key="2">
    <source>
        <dbReference type="EMBL" id="CEG43219.1"/>
    </source>
</evidence>
<feature type="transmembrane region" description="Helical" evidence="1">
    <location>
        <begin position="21"/>
        <end position="45"/>
    </location>
</feature>
<dbReference type="EMBL" id="CCYD01000653">
    <property type="protein sequence ID" value="CEG43219.1"/>
    <property type="molecule type" value="Genomic_DNA"/>
</dbReference>
<evidence type="ECO:0000256" key="1">
    <source>
        <dbReference type="SAM" id="Phobius"/>
    </source>
</evidence>
<sequence>MSVDGRRDLHSFRDWRNSTCLAHTILLCSYFLYQLLIACLSLMLIEQRGDSPLHILNFPASIHTLINKDIQKKSDDQCLFGCP</sequence>
<dbReference type="AlphaFoldDB" id="A0A0N7L641"/>
<reference evidence="3" key="1">
    <citation type="submission" date="2014-09" db="EMBL/GenBank/DDBJ databases">
        <authorList>
            <person name="Sharma Rahul"/>
            <person name="Thines Marco"/>
        </authorList>
    </citation>
    <scope>NUCLEOTIDE SEQUENCE [LARGE SCALE GENOMIC DNA]</scope>
</reference>
<accession>A0A0N7L641</accession>
<keyword evidence="1" id="KW-1133">Transmembrane helix</keyword>
<organism evidence="2 3">
    <name type="scientific">Plasmopara halstedii</name>
    <name type="common">Downy mildew of sunflower</name>
    <dbReference type="NCBI Taxonomy" id="4781"/>
    <lineage>
        <taxon>Eukaryota</taxon>
        <taxon>Sar</taxon>
        <taxon>Stramenopiles</taxon>
        <taxon>Oomycota</taxon>
        <taxon>Peronosporomycetes</taxon>
        <taxon>Peronosporales</taxon>
        <taxon>Peronosporaceae</taxon>
        <taxon>Plasmopara</taxon>
    </lineage>
</organism>
<dbReference type="GeneID" id="36408486"/>
<evidence type="ECO:0000313" key="3">
    <source>
        <dbReference type="Proteomes" id="UP000054928"/>
    </source>
</evidence>
<dbReference type="Proteomes" id="UP000054928">
    <property type="component" value="Unassembled WGS sequence"/>
</dbReference>
<proteinExistence type="predicted"/>
<keyword evidence="1" id="KW-0472">Membrane</keyword>
<keyword evidence="3" id="KW-1185">Reference proteome</keyword>
<name>A0A0N7L641_PLAHL</name>